<reference evidence="2 3" key="1">
    <citation type="submission" date="2019-12" db="EMBL/GenBank/DDBJ databases">
        <title>Isolation and characterization of three novel carbon monoxide-oxidizing members of Halobacteria from salione crusts and soils.</title>
        <authorList>
            <person name="Myers M.R."/>
            <person name="King G.M."/>
        </authorList>
    </citation>
    <scope>NUCLEOTIDE SEQUENCE [LARGE SCALE GENOMIC DNA]</scope>
    <source>
        <strain evidence="2 3">PCN9</strain>
    </source>
</reference>
<gene>
    <name evidence="2" type="ORF">GRX66_10460</name>
</gene>
<keyword evidence="1" id="KW-0472">Membrane</keyword>
<organism evidence="2 3">
    <name type="scientific">Halobacterium bonnevillei</name>
    <dbReference type="NCBI Taxonomy" id="2692200"/>
    <lineage>
        <taxon>Archaea</taxon>
        <taxon>Methanobacteriati</taxon>
        <taxon>Methanobacteriota</taxon>
        <taxon>Stenosarchaea group</taxon>
        <taxon>Halobacteria</taxon>
        <taxon>Halobacteriales</taxon>
        <taxon>Halobacteriaceae</taxon>
        <taxon>Halobacterium</taxon>
    </lineage>
</organism>
<comment type="caution">
    <text evidence="2">The sequence shown here is derived from an EMBL/GenBank/DDBJ whole genome shotgun (WGS) entry which is preliminary data.</text>
</comment>
<feature type="transmembrane region" description="Helical" evidence="1">
    <location>
        <begin position="72"/>
        <end position="89"/>
    </location>
</feature>
<protein>
    <submittedName>
        <fullName evidence="2">Uncharacterized protein</fullName>
    </submittedName>
</protein>
<dbReference type="AlphaFoldDB" id="A0A6B0SGU8"/>
<dbReference type="Proteomes" id="UP000471521">
    <property type="component" value="Unassembled WGS sequence"/>
</dbReference>
<accession>A0A6B0SGU8</accession>
<feature type="transmembrane region" description="Helical" evidence="1">
    <location>
        <begin position="121"/>
        <end position="141"/>
    </location>
</feature>
<feature type="transmembrane region" description="Helical" evidence="1">
    <location>
        <begin position="39"/>
        <end position="60"/>
    </location>
</feature>
<name>A0A6B0SGU8_9EURY</name>
<evidence type="ECO:0000313" key="2">
    <source>
        <dbReference type="EMBL" id="MXR21004.1"/>
    </source>
</evidence>
<keyword evidence="1" id="KW-1133">Transmembrane helix</keyword>
<feature type="transmembrane region" description="Helical" evidence="1">
    <location>
        <begin position="153"/>
        <end position="179"/>
    </location>
</feature>
<sequence length="180" mass="18540">ELPAAAIAAGVVVEIALIGGQAARGVESHFNTATPLDTAVYVVMGATIVASVGLLAWLLARSWRREFDVAPAFAWGIRLGVLLFVVGSFQGGTMNAISGAATGSGPTLPVVRWNLGGDFRVAHFVGLHAIEVLPLVGYATARSHQRGRLQRPLLVVALATTAYAAVLAAAFAFAVAPLLG</sequence>
<proteinExistence type="predicted"/>
<dbReference type="OrthoDB" id="270600at2157"/>
<keyword evidence="3" id="KW-1185">Reference proteome</keyword>
<dbReference type="EMBL" id="WUUU01000077">
    <property type="protein sequence ID" value="MXR21004.1"/>
    <property type="molecule type" value="Genomic_DNA"/>
</dbReference>
<evidence type="ECO:0000313" key="3">
    <source>
        <dbReference type="Proteomes" id="UP000471521"/>
    </source>
</evidence>
<feature type="non-terminal residue" evidence="2">
    <location>
        <position position="1"/>
    </location>
</feature>
<keyword evidence="1" id="KW-0812">Transmembrane</keyword>
<evidence type="ECO:0000256" key="1">
    <source>
        <dbReference type="SAM" id="Phobius"/>
    </source>
</evidence>